<proteinExistence type="predicted"/>
<evidence type="ECO:0000259" key="1">
    <source>
        <dbReference type="Pfam" id="PF14111"/>
    </source>
</evidence>
<dbReference type="Proteomes" id="UP000235220">
    <property type="component" value="Chromosome 7"/>
</dbReference>
<dbReference type="AlphaFoldDB" id="A0A2I4E6R5"/>
<accession>A0A2I4E6R5</accession>
<dbReference type="InterPro" id="IPR040256">
    <property type="entry name" value="At4g02000-like"/>
</dbReference>
<feature type="domain" description="Zinc knuckle CX2CX4HX4C" evidence="2">
    <location>
        <begin position="182"/>
        <end position="212"/>
    </location>
</feature>
<dbReference type="PANTHER" id="PTHR31286">
    <property type="entry name" value="GLYCINE-RICH CELL WALL STRUCTURAL PROTEIN 1.8-LIKE"/>
    <property type="match status" value="1"/>
</dbReference>
<reference evidence="4" key="1">
    <citation type="submission" date="2025-08" db="UniProtKB">
        <authorList>
            <consortium name="RefSeq"/>
        </authorList>
    </citation>
    <scope>IDENTIFICATION</scope>
    <source>
        <tissue evidence="4">Leaves</tissue>
    </source>
</reference>
<dbReference type="PANTHER" id="PTHR31286:SF62">
    <property type="entry name" value="ZINC FINGER, CCHC-TYPE-LIKE PROTEIN"/>
    <property type="match status" value="1"/>
</dbReference>
<dbReference type="InterPro" id="IPR025558">
    <property type="entry name" value="DUF4283"/>
</dbReference>
<dbReference type="Pfam" id="PF14392">
    <property type="entry name" value="zf-CCHC_4"/>
    <property type="match status" value="1"/>
</dbReference>
<evidence type="ECO:0000259" key="2">
    <source>
        <dbReference type="Pfam" id="PF14392"/>
    </source>
</evidence>
<dbReference type="FunCoup" id="A0A2I4E6R5">
    <property type="interactions" value="4"/>
</dbReference>
<keyword evidence="3" id="KW-1185">Reference proteome</keyword>
<dbReference type="Pfam" id="PF14111">
    <property type="entry name" value="DUF4283"/>
    <property type="match status" value="1"/>
</dbReference>
<organism evidence="3 4">
    <name type="scientific">Juglans regia</name>
    <name type="common">English walnut</name>
    <dbReference type="NCBI Taxonomy" id="51240"/>
    <lineage>
        <taxon>Eukaryota</taxon>
        <taxon>Viridiplantae</taxon>
        <taxon>Streptophyta</taxon>
        <taxon>Embryophyta</taxon>
        <taxon>Tracheophyta</taxon>
        <taxon>Spermatophyta</taxon>
        <taxon>Magnoliopsida</taxon>
        <taxon>eudicotyledons</taxon>
        <taxon>Gunneridae</taxon>
        <taxon>Pentapetalae</taxon>
        <taxon>rosids</taxon>
        <taxon>fabids</taxon>
        <taxon>Fagales</taxon>
        <taxon>Juglandaceae</taxon>
        <taxon>Juglans</taxon>
    </lineage>
</organism>
<dbReference type="GeneID" id="108986790"/>
<sequence length="244" mass="27688">MDEIEDLCGNLRLTEEEEIIVECSSGSEEEVLRKGARRLVVKICANRAVGKEVVANTMRKIWRISKRASFLEVGKNVFIITFANHADRQHALEGKPWLFDNFQFILKLYEGDLEPGKMKFNVESFWVHIFNLPLGHMTKDWGERTGQSMGKALDVDVDEGGIGWGKYLRVRVELNLHKPTASGRIVMVQDKKIWLTFKYKKLPRLCFVCGWILNGVDGCSVAADTDCFGLMPIINVGLHSQTLT</sequence>
<name>A0A2I4E6R5_JUGRE</name>
<dbReference type="KEGG" id="jre:108986790"/>
<dbReference type="OrthoDB" id="1750606at2759"/>
<gene>
    <name evidence="4" type="primary">LOC108986790</name>
</gene>
<feature type="domain" description="DUF4283" evidence="1">
    <location>
        <begin position="43"/>
        <end position="112"/>
    </location>
</feature>
<dbReference type="RefSeq" id="XP_018815096.1">
    <property type="nucleotide sequence ID" value="XM_018959551.1"/>
</dbReference>
<evidence type="ECO:0000313" key="3">
    <source>
        <dbReference type="Proteomes" id="UP000235220"/>
    </source>
</evidence>
<evidence type="ECO:0000313" key="4">
    <source>
        <dbReference type="RefSeq" id="XP_018815096.1"/>
    </source>
</evidence>
<protein>
    <submittedName>
        <fullName evidence="4">Uncharacterized protein LOC108986790</fullName>
    </submittedName>
</protein>
<dbReference type="Gramene" id="Jr07_15320_p1">
    <property type="protein sequence ID" value="cds.Jr07_15320_p1"/>
    <property type="gene ID" value="Jr07_15320"/>
</dbReference>
<dbReference type="InterPro" id="IPR025836">
    <property type="entry name" value="Zn_knuckle_CX2CX4HX4C"/>
</dbReference>